<evidence type="ECO:0000313" key="3">
    <source>
        <dbReference type="Proteomes" id="UP000324222"/>
    </source>
</evidence>
<dbReference type="AlphaFoldDB" id="A0A5B7H6X9"/>
<name>A0A5B7H6X9_PORTR</name>
<dbReference type="EMBL" id="VSRR010023950">
    <property type="protein sequence ID" value="MPC65873.1"/>
    <property type="molecule type" value="Genomic_DNA"/>
</dbReference>
<feature type="region of interest" description="Disordered" evidence="1">
    <location>
        <begin position="42"/>
        <end position="66"/>
    </location>
</feature>
<evidence type="ECO:0000256" key="1">
    <source>
        <dbReference type="SAM" id="MobiDB-lite"/>
    </source>
</evidence>
<evidence type="ECO:0000313" key="2">
    <source>
        <dbReference type="EMBL" id="MPC65873.1"/>
    </source>
</evidence>
<sequence length="66" mass="7606">MPTHRERRDVAEDGRIITLIFSYFDLQGAALANGHTARSLPYTSITRHEKRVTGNEYKHQRQHGNS</sequence>
<comment type="caution">
    <text evidence="2">The sequence shown here is derived from an EMBL/GenBank/DDBJ whole genome shotgun (WGS) entry which is preliminary data.</text>
</comment>
<accession>A0A5B7H6X9</accession>
<protein>
    <submittedName>
        <fullName evidence="2">Uncharacterized protein</fullName>
    </submittedName>
</protein>
<proteinExistence type="predicted"/>
<reference evidence="2 3" key="1">
    <citation type="submission" date="2019-05" db="EMBL/GenBank/DDBJ databases">
        <title>Another draft genome of Portunus trituberculatus and its Hox gene families provides insights of decapod evolution.</title>
        <authorList>
            <person name="Jeong J.-H."/>
            <person name="Song I."/>
            <person name="Kim S."/>
            <person name="Choi T."/>
            <person name="Kim D."/>
            <person name="Ryu S."/>
            <person name="Kim W."/>
        </authorList>
    </citation>
    <scope>NUCLEOTIDE SEQUENCE [LARGE SCALE GENOMIC DNA]</scope>
    <source>
        <tissue evidence="2">Muscle</tissue>
    </source>
</reference>
<organism evidence="2 3">
    <name type="scientific">Portunus trituberculatus</name>
    <name type="common">Swimming crab</name>
    <name type="synonym">Neptunus trituberculatus</name>
    <dbReference type="NCBI Taxonomy" id="210409"/>
    <lineage>
        <taxon>Eukaryota</taxon>
        <taxon>Metazoa</taxon>
        <taxon>Ecdysozoa</taxon>
        <taxon>Arthropoda</taxon>
        <taxon>Crustacea</taxon>
        <taxon>Multicrustacea</taxon>
        <taxon>Malacostraca</taxon>
        <taxon>Eumalacostraca</taxon>
        <taxon>Eucarida</taxon>
        <taxon>Decapoda</taxon>
        <taxon>Pleocyemata</taxon>
        <taxon>Brachyura</taxon>
        <taxon>Eubrachyura</taxon>
        <taxon>Portunoidea</taxon>
        <taxon>Portunidae</taxon>
        <taxon>Portuninae</taxon>
        <taxon>Portunus</taxon>
    </lineage>
</organism>
<dbReference type="Proteomes" id="UP000324222">
    <property type="component" value="Unassembled WGS sequence"/>
</dbReference>
<keyword evidence="3" id="KW-1185">Reference proteome</keyword>
<gene>
    <name evidence="2" type="ORF">E2C01_060011</name>
</gene>